<reference evidence="2 3" key="1">
    <citation type="submission" date="2020-04" db="EMBL/GenBank/DDBJ databases">
        <title>MicrobeNet Type strains.</title>
        <authorList>
            <person name="Nicholson A.C."/>
        </authorList>
    </citation>
    <scope>NUCLEOTIDE SEQUENCE [LARGE SCALE GENOMIC DNA]</scope>
    <source>
        <strain evidence="2 3">JCM 3332</strain>
    </source>
</reference>
<evidence type="ECO:0000259" key="1">
    <source>
        <dbReference type="Pfam" id="PF04149"/>
    </source>
</evidence>
<evidence type="ECO:0000313" key="2">
    <source>
        <dbReference type="EMBL" id="NKY55016.1"/>
    </source>
</evidence>
<protein>
    <submittedName>
        <fullName evidence="2">DUF397 domain-containing protein</fullName>
    </submittedName>
</protein>
<gene>
    <name evidence="2" type="ORF">HGA15_02345</name>
</gene>
<proteinExistence type="predicted"/>
<dbReference type="Pfam" id="PF04149">
    <property type="entry name" value="DUF397"/>
    <property type="match status" value="1"/>
</dbReference>
<dbReference type="EMBL" id="JAAXOT010000001">
    <property type="protein sequence ID" value="NKY55016.1"/>
    <property type="molecule type" value="Genomic_DNA"/>
</dbReference>
<sequence>MSEVTNRVVGAWRKSTFSNPSGNCVEFAEAAGDLVAVRNSRFPDGGVLFYTRPEIEAFLQGAKAGEFDDLAV</sequence>
<feature type="domain" description="DUF397" evidence="1">
    <location>
        <begin position="11"/>
        <end position="63"/>
    </location>
</feature>
<keyword evidence="3" id="KW-1185">Reference proteome</keyword>
<dbReference type="AlphaFoldDB" id="A0A846Y635"/>
<dbReference type="Proteomes" id="UP000570678">
    <property type="component" value="Unassembled WGS sequence"/>
</dbReference>
<name>A0A846Y635_9NOCA</name>
<dbReference type="InterPro" id="IPR007278">
    <property type="entry name" value="DUF397"/>
</dbReference>
<organism evidence="2 3">
    <name type="scientific">Nocardia flavorosea</name>
    <dbReference type="NCBI Taxonomy" id="53429"/>
    <lineage>
        <taxon>Bacteria</taxon>
        <taxon>Bacillati</taxon>
        <taxon>Actinomycetota</taxon>
        <taxon>Actinomycetes</taxon>
        <taxon>Mycobacteriales</taxon>
        <taxon>Nocardiaceae</taxon>
        <taxon>Nocardia</taxon>
    </lineage>
</organism>
<comment type="caution">
    <text evidence="2">The sequence shown here is derived from an EMBL/GenBank/DDBJ whole genome shotgun (WGS) entry which is preliminary data.</text>
</comment>
<evidence type="ECO:0000313" key="3">
    <source>
        <dbReference type="Proteomes" id="UP000570678"/>
    </source>
</evidence>
<accession>A0A846Y635</accession>
<dbReference type="RefSeq" id="WP_062970557.1">
    <property type="nucleotide sequence ID" value="NZ_JAAXOT010000001.1"/>
</dbReference>